<proteinExistence type="predicted"/>
<dbReference type="AlphaFoldDB" id="A0A1G2M423"/>
<dbReference type="STRING" id="1802301.A2664_00275"/>
<dbReference type="EMBL" id="MHRF01000003">
    <property type="protein sequence ID" value="OHA18650.1"/>
    <property type="molecule type" value="Genomic_DNA"/>
</dbReference>
<gene>
    <name evidence="1" type="ORF">A2664_00275</name>
</gene>
<protein>
    <recommendedName>
        <fullName evidence="3">AraC-type arabinose-binding/dimerisation domain-containing protein</fullName>
    </recommendedName>
</protein>
<evidence type="ECO:0000313" key="2">
    <source>
        <dbReference type="Proteomes" id="UP000178873"/>
    </source>
</evidence>
<sequence>MLVRLQKAVVGGHEDHRRVITDIVVEDIPFPVVQTKVIRFKPESVGKFAVGNHYHIVECNRWEFFVAVGPPALPLFTFRWCEAGQTANHSQYIMHNGDACLIPPGNSHAFMPDEGGASLWGFSNLQYDSAHDVPEKLF</sequence>
<accession>A0A1G2M423</accession>
<name>A0A1G2M423_9BACT</name>
<evidence type="ECO:0008006" key="3">
    <source>
        <dbReference type="Google" id="ProtNLM"/>
    </source>
</evidence>
<dbReference type="Proteomes" id="UP000178873">
    <property type="component" value="Unassembled WGS sequence"/>
</dbReference>
<organism evidence="1 2">
    <name type="scientific">Candidatus Taylorbacteria bacterium RIFCSPHIGHO2_01_FULL_46_22b</name>
    <dbReference type="NCBI Taxonomy" id="1802301"/>
    <lineage>
        <taxon>Bacteria</taxon>
        <taxon>Candidatus Tayloriibacteriota</taxon>
    </lineage>
</organism>
<reference evidence="1 2" key="1">
    <citation type="journal article" date="2016" name="Nat. Commun.">
        <title>Thousands of microbial genomes shed light on interconnected biogeochemical processes in an aquifer system.</title>
        <authorList>
            <person name="Anantharaman K."/>
            <person name="Brown C.T."/>
            <person name="Hug L.A."/>
            <person name="Sharon I."/>
            <person name="Castelle C.J."/>
            <person name="Probst A.J."/>
            <person name="Thomas B.C."/>
            <person name="Singh A."/>
            <person name="Wilkins M.J."/>
            <person name="Karaoz U."/>
            <person name="Brodie E.L."/>
            <person name="Williams K.H."/>
            <person name="Hubbard S.S."/>
            <person name="Banfield J.F."/>
        </authorList>
    </citation>
    <scope>NUCLEOTIDE SEQUENCE [LARGE SCALE GENOMIC DNA]</scope>
</reference>
<evidence type="ECO:0000313" key="1">
    <source>
        <dbReference type="EMBL" id="OHA18650.1"/>
    </source>
</evidence>
<comment type="caution">
    <text evidence="1">The sequence shown here is derived from an EMBL/GenBank/DDBJ whole genome shotgun (WGS) entry which is preliminary data.</text>
</comment>